<keyword evidence="2" id="KW-0813">Transport</keyword>
<dbReference type="SUPFAM" id="SSF53850">
    <property type="entry name" value="Periplasmic binding protein-like II"/>
    <property type="match status" value="1"/>
</dbReference>
<dbReference type="OrthoDB" id="9766758at2"/>
<dbReference type="GO" id="GO:1901982">
    <property type="term" value="F:maltose binding"/>
    <property type="evidence" value="ECO:0007669"/>
    <property type="project" value="TreeGrafter"/>
</dbReference>
<comment type="caution">
    <text evidence="4">The sequence shown here is derived from an EMBL/GenBank/DDBJ whole genome shotgun (WGS) entry which is preliminary data.</text>
</comment>
<organism evidence="4 5">
    <name type="scientific">Cohnella phaseoli</name>
    <dbReference type="NCBI Taxonomy" id="456490"/>
    <lineage>
        <taxon>Bacteria</taxon>
        <taxon>Bacillati</taxon>
        <taxon>Bacillota</taxon>
        <taxon>Bacilli</taxon>
        <taxon>Bacillales</taxon>
        <taxon>Paenibacillaceae</taxon>
        <taxon>Cohnella</taxon>
    </lineage>
</organism>
<reference evidence="4 5" key="1">
    <citation type="submission" date="2018-07" db="EMBL/GenBank/DDBJ databases">
        <title>Genomic Encyclopedia of Type Strains, Phase III (KMG-III): the genomes of soil and plant-associated and newly described type strains.</title>
        <authorList>
            <person name="Whitman W."/>
        </authorList>
    </citation>
    <scope>NUCLEOTIDE SEQUENCE [LARGE SCALE GENOMIC DNA]</scope>
    <source>
        <strain evidence="4 5">CECT 7287</strain>
    </source>
</reference>
<evidence type="ECO:0000256" key="2">
    <source>
        <dbReference type="ARBA" id="ARBA00022448"/>
    </source>
</evidence>
<evidence type="ECO:0000313" key="4">
    <source>
        <dbReference type="EMBL" id="RED65271.1"/>
    </source>
</evidence>
<dbReference type="GO" id="GO:0055052">
    <property type="term" value="C:ATP-binding cassette (ABC) transporter complex, substrate-binding subunit-containing"/>
    <property type="evidence" value="ECO:0007669"/>
    <property type="project" value="TreeGrafter"/>
</dbReference>
<evidence type="ECO:0000256" key="3">
    <source>
        <dbReference type="ARBA" id="ARBA00022729"/>
    </source>
</evidence>
<dbReference type="Proteomes" id="UP000256977">
    <property type="component" value="Unassembled WGS sequence"/>
</dbReference>
<dbReference type="RefSeq" id="WP_116062945.1">
    <property type="nucleotide sequence ID" value="NZ_QRDZ01000020.1"/>
</dbReference>
<dbReference type="Pfam" id="PF13416">
    <property type="entry name" value="SBP_bac_8"/>
    <property type="match status" value="1"/>
</dbReference>
<comment type="similarity">
    <text evidence="1">Belongs to the bacterial solute-binding protein 1 family.</text>
</comment>
<dbReference type="PANTHER" id="PTHR30061:SF50">
    <property type="entry name" value="MALTOSE_MALTODEXTRIN-BINDING PERIPLASMIC PROTEIN"/>
    <property type="match status" value="1"/>
</dbReference>
<dbReference type="InterPro" id="IPR006059">
    <property type="entry name" value="SBP"/>
</dbReference>
<dbReference type="EMBL" id="QRDZ01000020">
    <property type="protein sequence ID" value="RED65271.1"/>
    <property type="molecule type" value="Genomic_DNA"/>
</dbReference>
<sequence>MKKWIAVWLVIIVVAVMSGCGKSNSNGKQEGSNPPANNGKQEITILGNARMYDGEENAWNEVAAAFQQETGIKVNLRWQGKWNEVPQNLNAAKLSGENIDLVTVGAGLINSSAAPSGMLMDITSLLDPYRDRFNDGMLKAYEIGGKLWGFPYGNSSAGFIYYNKTIFKELQLNEPKTFEELVAASKTIREKKNILPMIFRGKDASFWPNLYMSTYAQATGNKATESVQDFLAGKKEFAGDAEKQAFEWIKAFFDQGVLTNESFGTDGDGMRATFLQQKAAMMHTHTFNLTQEQTPDFELGIMEFPLMAAGGQAFSQPFGGPGTGIAVPSFADRGNLSNTVKFIEFLLRPENANKIISRYQPTVQVVKGVDVLKSEIIDKLNNDLIPKTTPYLDWIWPAEVNTAFSSAVPAFVAGKMTSEEAVRSIQSALDKIIKERNYRFEWWTELTEDDWKKMQP</sequence>
<keyword evidence="5" id="KW-1185">Reference proteome</keyword>
<dbReference type="GO" id="GO:0042956">
    <property type="term" value="P:maltodextrin transmembrane transport"/>
    <property type="evidence" value="ECO:0007669"/>
    <property type="project" value="TreeGrafter"/>
</dbReference>
<gene>
    <name evidence="4" type="ORF">DFP98_12020</name>
</gene>
<accession>A0A3D9IU31</accession>
<dbReference type="PROSITE" id="PS51257">
    <property type="entry name" value="PROKAR_LIPOPROTEIN"/>
    <property type="match status" value="1"/>
</dbReference>
<dbReference type="PANTHER" id="PTHR30061">
    <property type="entry name" value="MALTOSE-BINDING PERIPLASMIC PROTEIN"/>
    <property type="match status" value="1"/>
</dbReference>
<dbReference type="AlphaFoldDB" id="A0A3D9IU31"/>
<dbReference type="GO" id="GO:0015768">
    <property type="term" value="P:maltose transport"/>
    <property type="evidence" value="ECO:0007669"/>
    <property type="project" value="TreeGrafter"/>
</dbReference>
<evidence type="ECO:0000256" key="1">
    <source>
        <dbReference type="ARBA" id="ARBA00008520"/>
    </source>
</evidence>
<dbReference type="Gene3D" id="3.40.190.10">
    <property type="entry name" value="Periplasmic binding protein-like II"/>
    <property type="match status" value="2"/>
</dbReference>
<name>A0A3D9IU31_9BACL</name>
<evidence type="ECO:0000313" key="5">
    <source>
        <dbReference type="Proteomes" id="UP000256977"/>
    </source>
</evidence>
<keyword evidence="3" id="KW-0732">Signal</keyword>
<proteinExistence type="inferred from homology"/>
<protein>
    <submittedName>
        <fullName evidence="4">ABC-type glycerol-3-phosphate transport system substrate-binding protein</fullName>
    </submittedName>
</protein>